<dbReference type="GO" id="GO:0070813">
    <property type="term" value="P:hydrogen sulfide metabolic process"/>
    <property type="evidence" value="ECO:0007669"/>
    <property type="project" value="TreeGrafter"/>
</dbReference>
<evidence type="ECO:0000313" key="4">
    <source>
        <dbReference type="Proteomes" id="UP000306552"/>
    </source>
</evidence>
<dbReference type="InterPro" id="IPR051682">
    <property type="entry name" value="Mito_Persulfide_Diox"/>
</dbReference>
<accession>A0A4U5TQD7</accession>
<dbReference type="InterPro" id="IPR001763">
    <property type="entry name" value="Rhodanese-like_dom"/>
</dbReference>
<dbReference type="FunFam" id="3.60.15.10:FF:000030">
    <property type="entry name" value="Metallo-beta-lactamase family protein"/>
    <property type="match status" value="1"/>
</dbReference>
<dbReference type="RefSeq" id="WP_138931522.1">
    <property type="nucleotide sequence ID" value="NZ_SWMU01000002.1"/>
</dbReference>
<dbReference type="InterPro" id="IPR036866">
    <property type="entry name" value="RibonucZ/Hydroxyglut_hydro"/>
</dbReference>
<sequence length="449" mass="50887">MYIEQFRDKALSHYSYVIVCGNKIALVDPARNPMPYYQFAEKHQAKIAAVFETHPHADFISSHYQIHQETGARIYASKDLGADYPHETFDEGDQLTLNNTEFSAINTPGHSPDSICILAKDTQSSKQALFTGDTLFIGNVGRPDLREDVGNMKATRESLAKQMYHSIQNKFSHLPDEVLIYPAHGAGSLCGKNMSHASSSTLGNERTGNWAFKSQTEDEFVKELLSDQPFIPSYFGHDVDMNKKGPEKFMSSIWSIPLNLNIASIEENHLIIDTREQSLYKSSHLPNSINIMARDDNDKFETWLGAIVKPNEPFFLVIETINDYQYILERVAKIGYEKQVLSVITLNEKIKNESDELLDIDKFKSQTDKYTIIDIRNKSEFDEGLVFENAKHFPLNHLREQAKNIPDNKPIVVHCAGGYRSTAGYSIIKNIKPKSDVFDLSFAISDFKS</sequence>
<reference evidence="3 4" key="1">
    <citation type="submission" date="2019-04" db="EMBL/GenBank/DDBJ databases">
        <title>Psychroflexus halotolerans sp. nov., isolated from a marine solar saltern.</title>
        <authorList>
            <person name="Feng X."/>
        </authorList>
    </citation>
    <scope>NUCLEOTIDE SEQUENCE [LARGE SCALE GENOMIC DNA]</scope>
    <source>
        <strain evidence="3 4">WDS2C27</strain>
    </source>
</reference>
<evidence type="ECO:0000256" key="1">
    <source>
        <dbReference type="ARBA" id="ARBA00022723"/>
    </source>
</evidence>
<dbReference type="PANTHER" id="PTHR43084">
    <property type="entry name" value="PERSULFIDE DIOXYGENASE ETHE1"/>
    <property type="match status" value="1"/>
</dbReference>
<proteinExistence type="predicted"/>
<dbReference type="SMART" id="SM00450">
    <property type="entry name" value="RHOD"/>
    <property type="match status" value="1"/>
</dbReference>
<dbReference type="GO" id="GO:0050313">
    <property type="term" value="F:sulfur dioxygenase activity"/>
    <property type="evidence" value="ECO:0007669"/>
    <property type="project" value="InterPro"/>
</dbReference>
<keyword evidence="4" id="KW-1185">Reference proteome</keyword>
<dbReference type="SUPFAM" id="SSF56281">
    <property type="entry name" value="Metallo-hydrolase/oxidoreductase"/>
    <property type="match status" value="1"/>
</dbReference>
<dbReference type="SUPFAM" id="SSF52821">
    <property type="entry name" value="Rhodanese/Cell cycle control phosphatase"/>
    <property type="match status" value="2"/>
</dbReference>
<dbReference type="EMBL" id="SWMU01000002">
    <property type="protein sequence ID" value="TKS56420.1"/>
    <property type="molecule type" value="Genomic_DNA"/>
</dbReference>
<dbReference type="InterPro" id="IPR001279">
    <property type="entry name" value="Metallo-B-lactamas"/>
</dbReference>
<dbReference type="Gene3D" id="3.60.15.10">
    <property type="entry name" value="Ribonuclease Z/Hydroxyacylglutathione hydrolase-like"/>
    <property type="match status" value="1"/>
</dbReference>
<dbReference type="GO" id="GO:0046872">
    <property type="term" value="F:metal ion binding"/>
    <property type="evidence" value="ECO:0007669"/>
    <property type="project" value="UniProtKB-KW"/>
</dbReference>
<dbReference type="CDD" id="cd00158">
    <property type="entry name" value="RHOD"/>
    <property type="match status" value="1"/>
</dbReference>
<dbReference type="Pfam" id="PF00581">
    <property type="entry name" value="Rhodanese"/>
    <property type="match status" value="2"/>
</dbReference>
<dbReference type="Pfam" id="PF00753">
    <property type="entry name" value="Lactamase_B"/>
    <property type="match status" value="1"/>
</dbReference>
<organism evidence="3 4">
    <name type="scientific">Mesohalobacter halotolerans</name>
    <dbReference type="NCBI Taxonomy" id="1883405"/>
    <lineage>
        <taxon>Bacteria</taxon>
        <taxon>Pseudomonadati</taxon>
        <taxon>Bacteroidota</taxon>
        <taxon>Flavobacteriia</taxon>
        <taxon>Flavobacteriales</taxon>
        <taxon>Flavobacteriaceae</taxon>
        <taxon>Mesohalobacter</taxon>
    </lineage>
</organism>
<dbReference type="GO" id="GO:0006749">
    <property type="term" value="P:glutathione metabolic process"/>
    <property type="evidence" value="ECO:0007669"/>
    <property type="project" value="InterPro"/>
</dbReference>
<evidence type="ECO:0000313" key="3">
    <source>
        <dbReference type="EMBL" id="TKS56420.1"/>
    </source>
</evidence>
<dbReference type="PANTHER" id="PTHR43084:SF1">
    <property type="entry name" value="PERSULFIDE DIOXYGENASE ETHE1, MITOCHONDRIAL"/>
    <property type="match status" value="1"/>
</dbReference>
<keyword evidence="1" id="KW-0479">Metal-binding</keyword>
<feature type="domain" description="Rhodanese" evidence="2">
    <location>
        <begin position="265"/>
        <end position="291"/>
    </location>
</feature>
<name>A0A4U5TQD7_9FLAO</name>
<dbReference type="OrthoDB" id="9784009at2"/>
<dbReference type="GO" id="GO:0016787">
    <property type="term" value="F:hydrolase activity"/>
    <property type="evidence" value="ECO:0007669"/>
    <property type="project" value="UniProtKB-KW"/>
</dbReference>
<gene>
    <name evidence="3" type="ORF">FCN74_05085</name>
</gene>
<protein>
    <submittedName>
        <fullName evidence="3">MBL fold metallo-hydrolase</fullName>
    </submittedName>
</protein>
<dbReference type="InterPro" id="IPR036873">
    <property type="entry name" value="Rhodanese-like_dom_sf"/>
</dbReference>
<dbReference type="Proteomes" id="UP000306552">
    <property type="component" value="Unassembled WGS sequence"/>
</dbReference>
<dbReference type="SMART" id="SM00849">
    <property type="entry name" value="Lactamase_B"/>
    <property type="match status" value="1"/>
</dbReference>
<evidence type="ECO:0000259" key="2">
    <source>
        <dbReference type="PROSITE" id="PS50206"/>
    </source>
</evidence>
<dbReference type="CDD" id="cd07724">
    <property type="entry name" value="POD-like_MBL-fold"/>
    <property type="match status" value="1"/>
</dbReference>
<feature type="domain" description="Rhodanese" evidence="2">
    <location>
        <begin position="366"/>
        <end position="449"/>
    </location>
</feature>
<comment type="caution">
    <text evidence="3">The sequence shown here is derived from an EMBL/GenBank/DDBJ whole genome shotgun (WGS) entry which is preliminary data.</text>
</comment>
<dbReference type="InterPro" id="IPR044528">
    <property type="entry name" value="POD-like_MBL-fold"/>
</dbReference>
<dbReference type="Gene3D" id="3.40.250.10">
    <property type="entry name" value="Rhodanese-like domain"/>
    <property type="match status" value="2"/>
</dbReference>
<keyword evidence="3" id="KW-0378">Hydrolase</keyword>
<dbReference type="AlphaFoldDB" id="A0A4U5TQD7"/>
<dbReference type="PROSITE" id="PS50206">
    <property type="entry name" value="RHODANESE_3"/>
    <property type="match status" value="2"/>
</dbReference>